<evidence type="ECO:0000313" key="2">
    <source>
        <dbReference type="Proteomes" id="UP000805193"/>
    </source>
</evidence>
<proteinExistence type="predicted"/>
<evidence type="ECO:0000313" key="1">
    <source>
        <dbReference type="EMBL" id="KAG0431589.1"/>
    </source>
</evidence>
<accession>A0AC60QC78</accession>
<keyword evidence="2" id="KW-1185">Reference proteome</keyword>
<gene>
    <name evidence="1" type="ORF">HPB47_021643</name>
</gene>
<dbReference type="EMBL" id="JABSTQ010009212">
    <property type="protein sequence ID" value="KAG0431589.1"/>
    <property type="molecule type" value="Genomic_DNA"/>
</dbReference>
<dbReference type="Proteomes" id="UP000805193">
    <property type="component" value="Unassembled WGS sequence"/>
</dbReference>
<name>A0AC60QC78_IXOPE</name>
<comment type="caution">
    <text evidence="1">The sequence shown here is derived from an EMBL/GenBank/DDBJ whole genome shotgun (WGS) entry which is preliminary data.</text>
</comment>
<organism evidence="1 2">
    <name type="scientific">Ixodes persulcatus</name>
    <name type="common">Taiga tick</name>
    <dbReference type="NCBI Taxonomy" id="34615"/>
    <lineage>
        <taxon>Eukaryota</taxon>
        <taxon>Metazoa</taxon>
        <taxon>Ecdysozoa</taxon>
        <taxon>Arthropoda</taxon>
        <taxon>Chelicerata</taxon>
        <taxon>Arachnida</taxon>
        <taxon>Acari</taxon>
        <taxon>Parasitiformes</taxon>
        <taxon>Ixodida</taxon>
        <taxon>Ixodoidea</taxon>
        <taxon>Ixodidae</taxon>
        <taxon>Ixodinae</taxon>
        <taxon>Ixodes</taxon>
    </lineage>
</organism>
<sequence length="268" mass="27893">MKAALLLVVVAIIVSGKDHFGARTSGNPDAHRSNNQTLVGPGGLGQHLDSRGQQVKPAAAVTGPSRAVMVQTVLVGQLINFPVIQTAPQPAVASTADVSNRVSFAEKRLMGNLTSSLSTIFSSVVKPVAVLLRNTSRWLNRASLSSVSTHQRTKVCKHAGHTHSRSNGSRGGICGSHGGIGVRHGVGQATSVGGIPVLVIKNQAAFPEPSIAATLPNSFSLSPIGGQFFLRNTATVSDSQFFSFPVPGSFLGDFLAGWRSWRSGPNSG</sequence>
<protein>
    <submittedName>
        <fullName evidence="1">Uncharacterized protein</fullName>
    </submittedName>
</protein>
<reference evidence="1 2" key="1">
    <citation type="journal article" date="2020" name="Cell">
        <title>Large-Scale Comparative Analyses of Tick Genomes Elucidate Their Genetic Diversity and Vector Capacities.</title>
        <authorList>
            <consortium name="Tick Genome and Microbiome Consortium (TIGMIC)"/>
            <person name="Jia N."/>
            <person name="Wang J."/>
            <person name="Shi W."/>
            <person name="Du L."/>
            <person name="Sun Y."/>
            <person name="Zhan W."/>
            <person name="Jiang J.F."/>
            <person name="Wang Q."/>
            <person name="Zhang B."/>
            <person name="Ji P."/>
            <person name="Bell-Sakyi L."/>
            <person name="Cui X.M."/>
            <person name="Yuan T.T."/>
            <person name="Jiang B.G."/>
            <person name="Yang W.F."/>
            <person name="Lam T.T."/>
            <person name="Chang Q.C."/>
            <person name="Ding S.J."/>
            <person name="Wang X.J."/>
            <person name="Zhu J.G."/>
            <person name="Ruan X.D."/>
            <person name="Zhao L."/>
            <person name="Wei J.T."/>
            <person name="Ye R.Z."/>
            <person name="Que T.C."/>
            <person name="Du C.H."/>
            <person name="Zhou Y.H."/>
            <person name="Cheng J.X."/>
            <person name="Dai P.F."/>
            <person name="Guo W.B."/>
            <person name="Han X.H."/>
            <person name="Huang E.J."/>
            <person name="Li L.F."/>
            <person name="Wei W."/>
            <person name="Gao Y.C."/>
            <person name="Liu J.Z."/>
            <person name="Shao H.Z."/>
            <person name="Wang X."/>
            <person name="Wang C.C."/>
            <person name="Yang T.C."/>
            <person name="Huo Q.B."/>
            <person name="Li W."/>
            <person name="Chen H.Y."/>
            <person name="Chen S.E."/>
            <person name="Zhou L.G."/>
            <person name="Ni X.B."/>
            <person name="Tian J.H."/>
            <person name="Sheng Y."/>
            <person name="Liu T."/>
            <person name="Pan Y.S."/>
            <person name="Xia L.Y."/>
            <person name="Li J."/>
            <person name="Zhao F."/>
            <person name="Cao W.C."/>
        </authorList>
    </citation>
    <scope>NUCLEOTIDE SEQUENCE [LARGE SCALE GENOMIC DNA]</scope>
    <source>
        <strain evidence="1">Iper-2018</strain>
    </source>
</reference>